<evidence type="ECO:0000313" key="4">
    <source>
        <dbReference type="Proteomes" id="UP001164020"/>
    </source>
</evidence>
<dbReference type="Pfam" id="PF13547">
    <property type="entry name" value="GTA_TIM"/>
    <property type="match status" value="1"/>
</dbReference>
<evidence type="ECO:0000259" key="2">
    <source>
        <dbReference type="Pfam" id="PF13547"/>
    </source>
</evidence>
<feature type="compositionally biased region" description="Basic and acidic residues" evidence="1">
    <location>
        <begin position="1"/>
        <end position="14"/>
    </location>
</feature>
<dbReference type="SUPFAM" id="SSF51445">
    <property type="entry name" value="(Trans)glycosidases"/>
    <property type="match status" value="1"/>
</dbReference>
<dbReference type="Gene3D" id="3.20.20.80">
    <property type="entry name" value="Glycosidases"/>
    <property type="match status" value="1"/>
</dbReference>
<evidence type="ECO:0000313" key="3">
    <source>
        <dbReference type="EMBL" id="WAP67970.1"/>
    </source>
</evidence>
<dbReference type="EMBL" id="CP114029">
    <property type="protein sequence ID" value="WAP67970.1"/>
    <property type="molecule type" value="Genomic_DNA"/>
</dbReference>
<dbReference type="InterPro" id="IPR017853">
    <property type="entry name" value="GH"/>
</dbReference>
<evidence type="ECO:0000256" key="1">
    <source>
        <dbReference type="SAM" id="MobiDB-lite"/>
    </source>
</evidence>
<feature type="region of interest" description="Disordered" evidence="1">
    <location>
        <begin position="1"/>
        <end position="22"/>
    </location>
</feature>
<sequence length="588" mass="64524">MDDPIRRGDRDRAARRQGGGPTTEVTTYSYFGNVAVGLCEGPIAAIRRIWADGEEMDLSDIDIRVYRGDEEQLPDPLIEVKQGAGKAPAYRGLAYLVFERLALERYGNRIPQISCEVLRPIGRLEEEIRAVTIIPGASEHGLDPRRVREELAEGEDRLVNRNVLNGDSDIEASIDELAALCPQLERAALVVSWFGDDLRAGHCRVRPKVEVRVRHENEDWRVSGLSRGDAEVVSSFDGGPVFGGTPSDSGVLKAIGALKDRGLKVTYYPFLLMDVPPGNGLPDPDGGAEQAAFPWRGRISLDVAVGRAGSADGTAAARSAVEAFLGTAASGDFSVSGSRVNYSGPAEWSYRRMIFHQAHLAAAGGADAFVIGSELRGLTRIRDDEGRFPFVEGLIAIAEGVKEILPDAVVTYAADWSEYFGYHPDDGTGDVFFNLDPLWASPAIDAIGIDNYLPLTDWRDGDENPAASSIYDRDGLKAGIAGGEYFDWYYASETDRAEKHRTPITDGAHGKPWVFRPKDLVSWWSNPHLERRSGVELAEPTAFVPMAKPIWLTEARLPGDRQGRQPAEPLRRSEILRERLAAFLDRRA</sequence>
<accession>A0ABY7C2B1</accession>
<proteinExistence type="predicted"/>
<name>A0ABY7C2B1_9HYPH</name>
<feature type="domain" description="GTA TIM-barrel-like" evidence="2">
    <location>
        <begin position="348"/>
        <end position="566"/>
    </location>
</feature>
<protein>
    <submittedName>
        <fullName evidence="3">Glycoside hydrolase TIM-barrel-like domain-containing protein</fullName>
    </submittedName>
</protein>
<dbReference type="CDD" id="cd19607">
    <property type="entry name" value="GTA_TIM-barrel-like"/>
    <property type="match status" value="1"/>
</dbReference>
<organism evidence="3 4">
    <name type="scientific">Jiella pelagia</name>
    <dbReference type="NCBI Taxonomy" id="2986949"/>
    <lineage>
        <taxon>Bacteria</taxon>
        <taxon>Pseudomonadati</taxon>
        <taxon>Pseudomonadota</taxon>
        <taxon>Alphaproteobacteria</taxon>
        <taxon>Hyphomicrobiales</taxon>
        <taxon>Aurantimonadaceae</taxon>
        <taxon>Jiella</taxon>
    </lineage>
</organism>
<gene>
    <name evidence="3" type="ORF">OH818_21455</name>
</gene>
<dbReference type="InterPro" id="IPR025195">
    <property type="entry name" value="GTA_TIM_dom"/>
</dbReference>
<reference evidence="3" key="1">
    <citation type="submission" date="2022-12" db="EMBL/GenBank/DDBJ databases">
        <title>Jiella pelagia sp. nov., isolated from phosphonate enriched culture of Northwest Pacific surface seawater.</title>
        <authorList>
            <person name="Shin D.Y."/>
            <person name="Hwang C.Y."/>
        </authorList>
    </citation>
    <scope>NUCLEOTIDE SEQUENCE</scope>
    <source>
        <strain evidence="3">HL-NP1</strain>
    </source>
</reference>
<dbReference type="Proteomes" id="UP001164020">
    <property type="component" value="Chromosome"/>
</dbReference>
<keyword evidence="4" id="KW-1185">Reference proteome</keyword>
<dbReference type="RefSeq" id="WP_268880446.1">
    <property type="nucleotide sequence ID" value="NZ_CP114029.1"/>
</dbReference>